<sequence>MKSSLLLFAYIIIINRRHSLTFFPFSPFLLHLLSSYISIQRIYRFPNICHILANLLSRVTLLLPLAAVTRTTKAMLAAIRRFNTVAEQTARLTRFSLHPPKYVEVEFTNCSVFKLSAEFLRINSPAVDGKIRSIGGEKVISGRRHVGIMSAEPVGNYGVRLNFDDLHKTGIYSWDYFYHLGSNKFTLMRNYIKTLKKHGLSRDPRGRK</sequence>
<reference evidence="1" key="1">
    <citation type="submission" date="2023-10" db="EMBL/GenBank/DDBJ databases">
        <authorList>
            <person name="Rodriguez Cubillos JULIANA M."/>
            <person name="De Vega J."/>
        </authorList>
    </citation>
    <scope>NUCLEOTIDE SEQUENCE</scope>
</reference>
<proteinExistence type="predicted"/>
<dbReference type="Proteomes" id="UP001177021">
    <property type="component" value="Unassembled WGS sequence"/>
</dbReference>
<dbReference type="EMBL" id="CASHSV030000024">
    <property type="protein sequence ID" value="CAJ2639803.1"/>
    <property type="molecule type" value="Genomic_DNA"/>
</dbReference>
<evidence type="ECO:0000313" key="1">
    <source>
        <dbReference type="EMBL" id="CAJ2639803.1"/>
    </source>
</evidence>
<protein>
    <submittedName>
        <fullName evidence="1">Uncharacterized protein</fullName>
    </submittedName>
</protein>
<gene>
    <name evidence="1" type="ORF">MILVUS5_LOCUS9767</name>
</gene>
<name>A0ACB0J7Y9_TRIPR</name>
<evidence type="ECO:0000313" key="2">
    <source>
        <dbReference type="Proteomes" id="UP001177021"/>
    </source>
</evidence>
<comment type="caution">
    <text evidence="1">The sequence shown here is derived from an EMBL/GenBank/DDBJ whole genome shotgun (WGS) entry which is preliminary data.</text>
</comment>
<organism evidence="1 2">
    <name type="scientific">Trifolium pratense</name>
    <name type="common">Red clover</name>
    <dbReference type="NCBI Taxonomy" id="57577"/>
    <lineage>
        <taxon>Eukaryota</taxon>
        <taxon>Viridiplantae</taxon>
        <taxon>Streptophyta</taxon>
        <taxon>Embryophyta</taxon>
        <taxon>Tracheophyta</taxon>
        <taxon>Spermatophyta</taxon>
        <taxon>Magnoliopsida</taxon>
        <taxon>eudicotyledons</taxon>
        <taxon>Gunneridae</taxon>
        <taxon>Pentapetalae</taxon>
        <taxon>rosids</taxon>
        <taxon>fabids</taxon>
        <taxon>Fabales</taxon>
        <taxon>Fabaceae</taxon>
        <taxon>Papilionoideae</taxon>
        <taxon>50 kb inversion clade</taxon>
        <taxon>NPAAA clade</taxon>
        <taxon>Hologalegina</taxon>
        <taxon>IRL clade</taxon>
        <taxon>Trifolieae</taxon>
        <taxon>Trifolium</taxon>
    </lineage>
</organism>
<keyword evidence="2" id="KW-1185">Reference proteome</keyword>
<accession>A0ACB0J7Y9</accession>